<dbReference type="FunFam" id="3.30.160.60:FF:001049">
    <property type="entry name" value="zinc finger protein 319"/>
    <property type="match status" value="1"/>
</dbReference>
<reference evidence="11 12" key="1">
    <citation type="submission" date="2016-03" db="EMBL/GenBank/DDBJ databases">
        <title>Cyphomyrmex costatus WGS genome.</title>
        <authorList>
            <person name="Nygaard S."/>
            <person name="Hu H."/>
            <person name="Boomsma J."/>
            <person name="Zhang G."/>
        </authorList>
    </citation>
    <scope>NUCLEOTIDE SEQUENCE [LARGE SCALE GENOMIC DNA]</scope>
    <source>
        <strain evidence="11">MS0001</strain>
        <tissue evidence="11">Whole body</tissue>
    </source>
</reference>
<dbReference type="STRING" id="456900.A0A151I851"/>
<protein>
    <recommendedName>
        <fullName evidence="10">C2H2-type domain-containing protein</fullName>
    </recommendedName>
</protein>
<evidence type="ECO:0000256" key="6">
    <source>
        <dbReference type="ARBA" id="ARBA00023015"/>
    </source>
</evidence>
<dbReference type="InterPro" id="IPR013087">
    <property type="entry name" value="Znf_C2H2_type"/>
</dbReference>
<dbReference type="PROSITE" id="PS50157">
    <property type="entry name" value="ZINC_FINGER_C2H2_2"/>
    <property type="match status" value="3"/>
</dbReference>
<feature type="domain" description="C2H2-type" evidence="10">
    <location>
        <begin position="3"/>
        <end position="30"/>
    </location>
</feature>
<keyword evidence="5" id="KW-0862">Zinc</keyword>
<feature type="domain" description="C2H2-type" evidence="10">
    <location>
        <begin position="83"/>
        <end position="111"/>
    </location>
</feature>
<dbReference type="Pfam" id="PF00096">
    <property type="entry name" value="zf-C2H2"/>
    <property type="match status" value="3"/>
</dbReference>
<accession>A0A151I851</accession>
<dbReference type="GO" id="GO:0008270">
    <property type="term" value="F:zinc ion binding"/>
    <property type="evidence" value="ECO:0007669"/>
    <property type="project" value="UniProtKB-KW"/>
</dbReference>
<dbReference type="GO" id="GO:0005634">
    <property type="term" value="C:nucleus"/>
    <property type="evidence" value="ECO:0007669"/>
    <property type="project" value="UniProtKB-SubCell"/>
</dbReference>
<evidence type="ECO:0000259" key="10">
    <source>
        <dbReference type="PROSITE" id="PS50157"/>
    </source>
</evidence>
<proteinExistence type="predicted"/>
<evidence type="ECO:0000256" key="9">
    <source>
        <dbReference type="PROSITE-ProRule" id="PRU00042"/>
    </source>
</evidence>
<dbReference type="FunFam" id="3.30.160.60:FF:000130">
    <property type="entry name" value="Spalt-like transcription factor 4"/>
    <property type="match status" value="1"/>
</dbReference>
<dbReference type="Gene3D" id="3.30.160.60">
    <property type="entry name" value="Classic Zinc Finger"/>
    <property type="match status" value="4"/>
</dbReference>
<keyword evidence="12" id="KW-1185">Reference proteome</keyword>
<dbReference type="AlphaFoldDB" id="A0A151I851"/>
<dbReference type="EMBL" id="KQ978380">
    <property type="protein sequence ID" value="KYM94375.1"/>
    <property type="molecule type" value="Genomic_DNA"/>
</dbReference>
<evidence type="ECO:0000313" key="11">
    <source>
        <dbReference type="EMBL" id="KYM94375.1"/>
    </source>
</evidence>
<feature type="domain" description="C2H2-type" evidence="10">
    <location>
        <begin position="55"/>
        <end position="82"/>
    </location>
</feature>
<dbReference type="GO" id="GO:0006357">
    <property type="term" value="P:regulation of transcription by RNA polymerase II"/>
    <property type="evidence" value="ECO:0007669"/>
    <property type="project" value="TreeGrafter"/>
</dbReference>
<evidence type="ECO:0000256" key="7">
    <source>
        <dbReference type="ARBA" id="ARBA00023163"/>
    </source>
</evidence>
<organism evidence="11 12">
    <name type="scientific">Cyphomyrmex costatus</name>
    <dbReference type="NCBI Taxonomy" id="456900"/>
    <lineage>
        <taxon>Eukaryota</taxon>
        <taxon>Metazoa</taxon>
        <taxon>Ecdysozoa</taxon>
        <taxon>Arthropoda</taxon>
        <taxon>Hexapoda</taxon>
        <taxon>Insecta</taxon>
        <taxon>Pterygota</taxon>
        <taxon>Neoptera</taxon>
        <taxon>Endopterygota</taxon>
        <taxon>Hymenoptera</taxon>
        <taxon>Apocrita</taxon>
        <taxon>Aculeata</taxon>
        <taxon>Formicoidea</taxon>
        <taxon>Formicidae</taxon>
        <taxon>Myrmicinae</taxon>
        <taxon>Cyphomyrmex</taxon>
    </lineage>
</organism>
<keyword evidence="8" id="KW-0539">Nucleus</keyword>
<keyword evidence="6" id="KW-0805">Transcription regulation</keyword>
<evidence type="ECO:0000256" key="2">
    <source>
        <dbReference type="ARBA" id="ARBA00022723"/>
    </source>
</evidence>
<gene>
    <name evidence="11" type="ORF">ALC62_14990</name>
</gene>
<sequence>MPYKCEICGKGFRFKTSMYGHKRIHTGEKPYTCGLCSKSFSYEKIKDLYNVGMTHKCEKCPREFKHKSSLRIHDRTHNNEKPFKCDVCGTRFTQKGNLKKHVNKKHPNVESNRVQGQ</sequence>
<comment type="subcellular location">
    <subcellularLocation>
        <location evidence="1">Nucleus</location>
    </subcellularLocation>
</comment>
<dbReference type="SUPFAM" id="SSF57667">
    <property type="entry name" value="beta-beta-alpha zinc fingers"/>
    <property type="match status" value="2"/>
</dbReference>
<keyword evidence="4 9" id="KW-0863">Zinc-finger</keyword>
<name>A0A151I851_9HYME</name>
<dbReference type="FunFam" id="3.30.160.60:FF:000060">
    <property type="entry name" value="zinc finger protein 436"/>
    <property type="match status" value="1"/>
</dbReference>
<evidence type="ECO:0000256" key="1">
    <source>
        <dbReference type="ARBA" id="ARBA00004123"/>
    </source>
</evidence>
<evidence type="ECO:0000313" key="12">
    <source>
        <dbReference type="Proteomes" id="UP000078542"/>
    </source>
</evidence>
<dbReference type="GO" id="GO:0000978">
    <property type="term" value="F:RNA polymerase II cis-regulatory region sequence-specific DNA binding"/>
    <property type="evidence" value="ECO:0007669"/>
    <property type="project" value="TreeGrafter"/>
</dbReference>
<dbReference type="SMART" id="SM00355">
    <property type="entry name" value="ZnF_C2H2"/>
    <property type="match status" value="3"/>
</dbReference>
<dbReference type="PROSITE" id="PS00028">
    <property type="entry name" value="ZINC_FINGER_C2H2_1"/>
    <property type="match status" value="3"/>
</dbReference>
<keyword evidence="2" id="KW-0479">Metal-binding</keyword>
<dbReference type="PANTHER" id="PTHR24390:SF244">
    <property type="entry name" value="LD33778P-RELATED"/>
    <property type="match status" value="1"/>
</dbReference>
<keyword evidence="7" id="KW-0804">Transcription</keyword>
<evidence type="ECO:0000256" key="3">
    <source>
        <dbReference type="ARBA" id="ARBA00022737"/>
    </source>
</evidence>
<keyword evidence="3" id="KW-0677">Repeat</keyword>
<dbReference type="GO" id="GO:0003700">
    <property type="term" value="F:DNA-binding transcription factor activity"/>
    <property type="evidence" value="ECO:0007669"/>
    <property type="project" value="TreeGrafter"/>
</dbReference>
<evidence type="ECO:0000256" key="4">
    <source>
        <dbReference type="ARBA" id="ARBA00022771"/>
    </source>
</evidence>
<evidence type="ECO:0000256" key="8">
    <source>
        <dbReference type="ARBA" id="ARBA00023242"/>
    </source>
</evidence>
<dbReference type="InterPro" id="IPR036236">
    <property type="entry name" value="Znf_C2H2_sf"/>
</dbReference>
<evidence type="ECO:0000256" key="5">
    <source>
        <dbReference type="ARBA" id="ARBA00022833"/>
    </source>
</evidence>
<dbReference type="PANTHER" id="PTHR24390">
    <property type="entry name" value="ZINC FINGER PROTEIN"/>
    <property type="match status" value="1"/>
</dbReference>
<dbReference type="Proteomes" id="UP000078542">
    <property type="component" value="Unassembled WGS sequence"/>
</dbReference>